<gene>
    <name evidence="2" type="ORF">BO86DRAFT_307128</name>
</gene>
<dbReference type="OrthoDB" id="4760831at2759"/>
<accession>A0A8T8X8E6</accession>
<protein>
    <submittedName>
        <fullName evidence="2">Uncharacterized protein</fullName>
    </submittedName>
</protein>
<keyword evidence="3" id="KW-1185">Reference proteome</keyword>
<organism evidence="2 3">
    <name type="scientific">Aspergillus japonicus CBS 114.51</name>
    <dbReference type="NCBI Taxonomy" id="1448312"/>
    <lineage>
        <taxon>Eukaryota</taxon>
        <taxon>Fungi</taxon>
        <taxon>Dikarya</taxon>
        <taxon>Ascomycota</taxon>
        <taxon>Pezizomycotina</taxon>
        <taxon>Eurotiomycetes</taxon>
        <taxon>Eurotiomycetidae</taxon>
        <taxon>Eurotiales</taxon>
        <taxon>Aspergillaceae</taxon>
        <taxon>Aspergillus</taxon>
        <taxon>Aspergillus subgen. Circumdati</taxon>
    </lineage>
</organism>
<feature type="compositionally biased region" description="Basic and acidic residues" evidence="1">
    <location>
        <begin position="366"/>
        <end position="380"/>
    </location>
</feature>
<dbReference type="EMBL" id="KZ824778">
    <property type="protein sequence ID" value="RAH84331.1"/>
    <property type="molecule type" value="Genomic_DNA"/>
</dbReference>
<dbReference type="Proteomes" id="UP000249497">
    <property type="component" value="Unassembled WGS sequence"/>
</dbReference>
<name>A0A8T8X8E6_ASPJA</name>
<proteinExistence type="predicted"/>
<evidence type="ECO:0000313" key="2">
    <source>
        <dbReference type="EMBL" id="RAH84331.1"/>
    </source>
</evidence>
<evidence type="ECO:0000313" key="3">
    <source>
        <dbReference type="Proteomes" id="UP000249497"/>
    </source>
</evidence>
<dbReference type="RefSeq" id="XP_025530225.1">
    <property type="nucleotide sequence ID" value="XM_025667722.1"/>
</dbReference>
<reference evidence="2 3" key="1">
    <citation type="submission" date="2018-02" db="EMBL/GenBank/DDBJ databases">
        <title>The genomes of Aspergillus section Nigri reveals drivers in fungal speciation.</title>
        <authorList>
            <consortium name="DOE Joint Genome Institute"/>
            <person name="Vesth T.C."/>
            <person name="Nybo J."/>
            <person name="Theobald S."/>
            <person name="Brandl J."/>
            <person name="Frisvad J.C."/>
            <person name="Nielsen K.F."/>
            <person name="Lyhne E.K."/>
            <person name="Kogle M.E."/>
            <person name="Kuo A."/>
            <person name="Riley R."/>
            <person name="Clum A."/>
            <person name="Nolan M."/>
            <person name="Lipzen A."/>
            <person name="Salamov A."/>
            <person name="Henrissat B."/>
            <person name="Wiebenga A."/>
            <person name="De vries R.P."/>
            <person name="Grigoriev I.V."/>
            <person name="Mortensen U.H."/>
            <person name="Andersen M.R."/>
            <person name="Baker S.E."/>
        </authorList>
    </citation>
    <scope>NUCLEOTIDE SEQUENCE [LARGE SCALE GENOMIC DNA]</scope>
    <source>
        <strain evidence="2 3">CBS 114.51</strain>
    </source>
</reference>
<evidence type="ECO:0000256" key="1">
    <source>
        <dbReference type="SAM" id="MobiDB-lite"/>
    </source>
</evidence>
<dbReference type="GeneID" id="37171414"/>
<feature type="region of interest" description="Disordered" evidence="1">
    <location>
        <begin position="353"/>
        <end position="380"/>
    </location>
</feature>
<sequence length="380" mass="42923">MDNLRPAHSRMTRAQFRQQHFLNLKMFSNDLQEALNNAQPSGGNFKSVEVLALRFENDTMGVEHLERELLDVFQSVYHYNTSSFVIPVIHSEDHLNQHLIKWSLDRAQKETLRIYVYSGHGAPAGTTDMTWWIGGQVDAHGNLRGPRVNIKALLYSCERFDGEVLYIFDCCSAGSIAMRDGPEALTACGWEQESSTHPDWSFTRVLIDTLKDIKGQPTPVCEIFSRMYRLCQQNQIGRCPLHIPKMGRPSITLRPLHTASTCPIQPARSHDRVLLCITLNGEVSVPSIQEWQRWLTTNVPADVLGVEVKVEAAFSGSCKLLITVPVEIWTMLPLRDNYHFVAYVTSNNTLDTGTPLPYRPAAPSGRENRPLSRDPGKQIQ</sequence>
<dbReference type="AlphaFoldDB" id="A0A8T8X8E6"/>